<protein>
    <submittedName>
        <fullName evidence="1">Uncharacterized protein</fullName>
    </submittedName>
</protein>
<dbReference type="EMBL" id="HBFF01001304">
    <property type="protein sequence ID" value="CAD8728291.1"/>
    <property type="molecule type" value="Transcribed_RNA"/>
</dbReference>
<dbReference type="EMBL" id="HBHH01001155">
    <property type="protein sequence ID" value="CAD9654765.1"/>
    <property type="molecule type" value="Transcribed_RNA"/>
</dbReference>
<reference evidence="1" key="1">
    <citation type="submission" date="2021-01" db="EMBL/GenBank/DDBJ databases">
        <authorList>
            <person name="Corre E."/>
            <person name="Pelletier E."/>
            <person name="Niang G."/>
            <person name="Scheremetjew M."/>
            <person name="Finn R."/>
            <person name="Kale V."/>
            <person name="Holt S."/>
            <person name="Cochrane G."/>
            <person name="Meng A."/>
            <person name="Brown T."/>
            <person name="Cohen L."/>
        </authorList>
    </citation>
    <scope>NUCLEOTIDE SEQUENCE</scope>
    <source>
        <strain evidence="1">Clade-D-RCC2573</strain>
        <strain evidence="2">Clade-D-RCC2596</strain>
    </source>
</reference>
<proteinExistence type="predicted"/>
<name>A0A6T5V9I0_9CHLO</name>
<organism evidence="1">
    <name type="scientific">Ostreococcus mediterraneus</name>
    <dbReference type="NCBI Taxonomy" id="1486918"/>
    <lineage>
        <taxon>Eukaryota</taxon>
        <taxon>Viridiplantae</taxon>
        <taxon>Chlorophyta</taxon>
        <taxon>Mamiellophyceae</taxon>
        <taxon>Mamiellales</taxon>
        <taxon>Bathycoccaceae</taxon>
        <taxon>Ostreococcus</taxon>
    </lineage>
</organism>
<accession>A0A6T5V9I0</accession>
<evidence type="ECO:0000313" key="1">
    <source>
        <dbReference type="EMBL" id="CAD8728291.1"/>
    </source>
</evidence>
<dbReference type="AlphaFoldDB" id="A0A6T5V9I0"/>
<sequence length="258" mass="26969">MNSATVNMSGRVVVGGNGSVNEDKFSLSVSAPFAGDGSVTLNAKPNYRPSVSSKNGVSHNVDAGNLVGLSEISDYDVTIAKPCELLGQACDVELSMQKCKSGQANAMTISTNHEKLGDVTVSLARKGAKVGGDTASADRASVKVNLPMKDLISNDDVTASVEYDIPSQNATLNLGYTSGDVRLGVKSSFNVKSNAASHKATVNYSGIEGVGVEVDCNQDVAGNLSVTKDKYELRVPFSKDGGVNPDDVQLRMTWSQSL</sequence>
<evidence type="ECO:0000313" key="2">
    <source>
        <dbReference type="EMBL" id="CAD9654765.1"/>
    </source>
</evidence>
<gene>
    <name evidence="2" type="ORF">OMED0932_LOCUS493</name>
    <name evidence="1" type="ORF">OMED0936_LOCUS1048</name>
</gene>